<evidence type="ECO:0000313" key="1">
    <source>
        <dbReference type="EMBL" id="KEO73664.1"/>
    </source>
</evidence>
<name>A0A074KXK4_9BACT</name>
<keyword evidence="2" id="KW-1185">Reference proteome</keyword>
<dbReference type="EMBL" id="JMIH01000020">
    <property type="protein sequence ID" value="KEO73664.1"/>
    <property type="molecule type" value="Genomic_DNA"/>
</dbReference>
<comment type="caution">
    <text evidence="1">The sequence shown here is derived from an EMBL/GenBank/DDBJ whole genome shotgun (WGS) entry which is preliminary data.</text>
</comment>
<dbReference type="Proteomes" id="UP000027821">
    <property type="component" value="Unassembled WGS sequence"/>
</dbReference>
<dbReference type="AlphaFoldDB" id="A0A074KXK4"/>
<gene>
    <name evidence="1" type="ORF">EL17_11010</name>
</gene>
<protein>
    <submittedName>
        <fullName evidence="1">Uncharacterized protein</fullName>
    </submittedName>
</protein>
<organism evidence="1 2">
    <name type="scientific">Anditalea andensis</name>
    <dbReference type="NCBI Taxonomy" id="1048983"/>
    <lineage>
        <taxon>Bacteria</taxon>
        <taxon>Pseudomonadati</taxon>
        <taxon>Bacteroidota</taxon>
        <taxon>Cytophagia</taxon>
        <taxon>Cytophagales</taxon>
        <taxon>Cytophagaceae</taxon>
        <taxon>Anditalea</taxon>
    </lineage>
</organism>
<accession>A0A074KXK4</accession>
<sequence>MEREKTSGGFGFINFKWDLPSYTLMMFLMIIKVEETYQSLAGKVVLFPTGSGAKQATYRC</sequence>
<evidence type="ECO:0000313" key="2">
    <source>
        <dbReference type="Proteomes" id="UP000027821"/>
    </source>
</evidence>
<proteinExistence type="predicted"/>
<reference evidence="1 2" key="1">
    <citation type="submission" date="2014-04" db="EMBL/GenBank/DDBJ databases">
        <title>Characterization and application of a salt tolerant electro-active bacterium.</title>
        <authorList>
            <person name="Yang L."/>
            <person name="Wei S."/>
            <person name="Tay Q.X.M."/>
        </authorList>
    </citation>
    <scope>NUCLEOTIDE SEQUENCE [LARGE SCALE GENOMIC DNA]</scope>
    <source>
        <strain evidence="1 2">LY1</strain>
    </source>
</reference>